<keyword evidence="9" id="KW-1185">Reference proteome</keyword>
<feature type="transmembrane region" description="Helical" evidence="6">
    <location>
        <begin position="285"/>
        <end position="304"/>
    </location>
</feature>
<keyword evidence="3 6" id="KW-0812">Transmembrane</keyword>
<comment type="caution">
    <text evidence="8">The sequence shown here is derived from an EMBL/GenBank/DDBJ whole genome shotgun (WGS) entry which is preliminary data.</text>
</comment>
<dbReference type="Proteomes" id="UP001500171">
    <property type="component" value="Unassembled WGS sequence"/>
</dbReference>
<accession>A0ABP9NEI9</accession>
<evidence type="ECO:0000256" key="3">
    <source>
        <dbReference type="ARBA" id="ARBA00022692"/>
    </source>
</evidence>
<keyword evidence="5 6" id="KW-0472">Membrane</keyword>
<dbReference type="EMBL" id="BAABHY010000013">
    <property type="protein sequence ID" value="GAA5114668.1"/>
    <property type="molecule type" value="Genomic_DNA"/>
</dbReference>
<organism evidence="8 9">
    <name type="scientific">Orbus sasakiae</name>
    <dbReference type="NCBI Taxonomy" id="1078475"/>
    <lineage>
        <taxon>Bacteria</taxon>
        <taxon>Pseudomonadati</taxon>
        <taxon>Pseudomonadota</taxon>
        <taxon>Gammaproteobacteria</taxon>
        <taxon>Orbales</taxon>
        <taxon>Orbaceae</taxon>
        <taxon>Orbus</taxon>
    </lineage>
</organism>
<evidence type="ECO:0000256" key="6">
    <source>
        <dbReference type="SAM" id="Phobius"/>
    </source>
</evidence>
<comment type="subcellular location">
    <subcellularLocation>
        <location evidence="1">Cell membrane</location>
        <topology evidence="1">Multi-pass membrane protein</topology>
    </subcellularLocation>
</comment>
<feature type="transmembrane region" description="Helical" evidence="6">
    <location>
        <begin position="247"/>
        <end position="265"/>
    </location>
</feature>
<evidence type="ECO:0000259" key="7">
    <source>
        <dbReference type="Pfam" id="PF00482"/>
    </source>
</evidence>
<evidence type="ECO:0000256" key="1">
    <source>
        <dbReference type="ARBA" id="ARBA00004651"/>
    </source>
</evidence>
<keyword evidence="2" id="KW-1003">Cell membrane</keyword>
<feature type="transmembrane region" description="Helical" evidence="6">
    <location>
        <begin position="107"/>
        <end position="124"/>
    </location>
</feature>
<protein>
    <submittedName>
        <fullName evidence="8">Type II secretion system F family protein</fullName>
    </submittedName>
</protein>
<reference evidence="9" key="1">
    <citation type="journal article" date="2019" name="Int. J. Syst. Evol. Microbiol.">
        <title>The Global Catalogue of Microorganisms (GCM) 10K type strain sequencing project: providing services to taxonomists for standard genome sequencing and annotation.</title>
        <authorList>
            <consortium name="The Broad Institute Genomics Platform"/>
            <consortium name="The Broad Institute Genome Sequencing Center for Infectious Disease"/>
            <person name="Wu L."/>
            <person name="Ma J."/>
        </authorList>
    </citation>
    <scope>NUCLEOTIDE SEQUENCE [LARGE SCALE GENOMIC DNA]</scope>
    <source>
        <strain evidence="9">JCM 18050</strain>
    </source>
</reference>
<dbReference type="InterPro" id="IPR018076">
    <property type="entry name" value="T2SS_GspF_dom"/>
</dbReference>
<gene>
    <name evidence="8" type="ORF">GCM10023211_24510</name>
</gene>
<dbReference type="Pfam" id="PF00482">
    <property type="entry name" value="T2SSF"/>
    <property type="match status" value="1"/>
</dbReference>
<proteinExistence type="predicted"/>
<dbReference type="PANTHER" id="PTHR35007">
    <property type="entry name" value="INTEGRAL MEMBRANE PROTEIN-RELATED"/>
    <property type="match status" value="1"/>
</dbReference>
<feature type="domain" description="Type II secretion system protein GspF" evidence="7">
    <location>
        <begin position="142"/>
        <end position="264"/>
    </location>
</feature>
<evidence type="ECO:0000256" key="2">
    <source>
        <dbReference type="ARBA" id="ARBA00022475"/>
    </source>
</evidence>
<evidence type="ECO:0000313" key="8">
    <source>
        <dbReference type="EMBL" id="GAA5114668.1"/>
    </source>
</evidence>
<dbReference type="PANTHER" id="PTHR35007:SF2">
    <property type="entry name" value="PILUS ASSEMBLE PROTEIN"/>
    <property type="match status" value="1"/>
</dbReference>
<name>A0ABP9NEI9_9GAMM</name>
<evidence type="ECO:0000256" key="4">
    <source>
        <dbReference type="ARBA" id="ARBA00022989"/>
    </source>
</evidence>
<keyword evidence="4 6" id="KW-1133">Transmembrane helix</keyword>
<evidence type="ECO:0000313" key="9">
    <source>
        <dbReference type="Proteomes" id="UP001500171"/>
    </source>
</evidence>
<sequence>MILVLAIALIFAAFINILALRRRTKRLQIFDKIETKNLSLSALVESQLAQQKQTFWQKMVFDTKQTIKSYFNLLMIGQSKVTLCGYLFVGIAAGMIFNNYYIGINRYLAIVLSFAISILAILYIKKRKLAKEFYETFPEALGTIAGVVSSGYAITTSFKTCGDSISGVVGSTMKEIHNRMEVGESIESVLLSSYRQLPFQEYYFFILTVMVNLDSGGELKEVLNRLSKMLTNNRILNKTRDSKTAELRMTMIILACIPFGFILLLKVSSPMHYDYLVGTTVGHYILYYVVSSVAIGIFFIKNMISKII</sequence>
<evidence type="ECO:0000256" key="5">
    <source>
        <dbReference type="ARBA" id="ARBA00023136"/>
    </source>
</evidence>
<dbReference type="RefSeq" id="WP_345492679.1">
    <property type="nucleotide sequence ID" value="NZ_BAABHY010000013.1"/>
</dbReference>
<feature type="transmembrane region" description="Helical" evidence="6">
    <location>
        <begin position="6"/>
        <end position="22"/>
    </location>
</feature>